<evidence type="ECO:0000259" key="1">
    <source>
        <dbReference type="Pfam" id="PF14194"/>
    </source>
</evidence>
<feature type="domain" description="Cysteine-rich VLP" evidence="1">
    <location>
        <begin position="6"/>
        <end position="61"/>
    </location>
</feature>
<sequence length="118" mass="13425">MAKQMTPEQRRKANTLIRKTCCNYDNGNCIALDDGEECVCVQSISYSLLCKWFVSAVLPADKALHAEIMGEVVKRCAVCGAVFAPRSNRAKYCENCARKVHRRQKNESDRRKRSHTDK</sequence>
<organism evidence="2 3">
    <name type="scientific">Anaerotruncus colihominis</name>
    <dbReference type="NCBI Taxonomy" id="169435"/>
    <lineage>
        <taxon>Bacteria</taxon>
        <taxon>Bacillati</taxon>
        <taxon>Bacillota</taxon>
        <taxon>Clostridia</taxon>
        <taxon>Eubacteriales</taxon>
        <taxon>Oscillospiraceae</taxon>
        <taxon>Anaerotruncus</taxon>
    </lineage>
</organism>
<reference evidence="2 3" key="1">
    <citation type="submission" date="2018-08" db="EMBL/GenBank/DDBJ databases">
        <title>A genome reference for cultivated species of the human gut microbiota.</title>
        <authorList>
            <person name="Zou Y."/>
            <person name="Xue W."/>
            <person name="Luo G."/>
        </authorList>
    </citation>
    <scope>NUCLEOTIDE SEQUENCE [LARGE SCALE GENOMIC DNA]</scope>
    <source>
        <strain evidence="2 3">TF05-12AC</strain>
    </source>
</reference>
<dbReference type="InterPro" id="IPR025973">
    <property type="entry name" value="Cys_rich_VLP_dom"/>
</dbReference>
<dbReference type="Proteomes" id="UP000260828">
    <property type="component" value="Unassembled WGS sequence"/>
</dbReference>
<evidence type="ECO:0000313" key="3">
    <source>
        <dbReference type="Proteomes" id="UP000260828"/>
    </source>
</evidence>
<accession>A0A3E3ITK6</accession>
<protein>
    <submittedName>
        <fullName evidence="2">Conjugal transfer protein</fullName>
    </submittedName>
</protein>
<dbReference type="EMBL" id="QVME01000001">
    <property type="protein sequence ID" value="RGE70382.1"/>
    <property type="molecule type" value="Genomic_DNA"/>
</dbReference>
<dbReference type="Pfam" id="PF14194">
    <property type="entry name" value="Cys_rich_VLP"/>
    <property type="match status" value="1"/>
</dbReference>
<gene>
    <name evidence="2" type="ORF">DXC40_04870</name>
</gene>
<dbReference type="RefSeq" id="WP_117546207.1">
    <property type="nucleotide sequence ID" value="NZ_QVME01000001.1"/>
</dbReference>
<evidence type="ECO:0000313" key="2">
    <source>
        <dbReference type="EMBL" id="RGE70382.1"/>
    </source>
</evidence>
<comment type="caution">
    <text evidence="2">The sequence shown here is derived from an EMBL/GenBank/DDBJ whole genome shotgun (WGS) entry which is preliminary data.</text>
</comment>
<name>A0A3E3ITK6_9FIRM</name>
<proteinExistence type="predicted"/>
<dbReference type="AlphaFoldDB" id="A0A3E3ITK6"/>